<organism evidence="1 2">
    <name type="scientific">Nocardia cyriacigeorgica</name>
    <dbReference type="NCBI Taxonomy" id="135487"/>
    <lineage>
        <taxon>Bacteria</taxon>
        <taxon>Bacillati</taxon>
        <taxon>Actinomycetota</taxon>
        <taxon>Actinomycetes</taxon>
        <taxon>Mycobacteriales</taxon>
        <taxon>Nocardiaceae</taxon>
        <taxon>Nocardia</taxon>
    </lineage>
</organism>
<sequence length="68" mass="7445">MTTGEVLAATNQRDGAADAFTDAIRSAEHHRLPHQIQRTIRATVKTGMHELTADAQAALQRIRALLAR</sequence>
<evidence type="ECO:0000313" key="1">
    <source>
        <dbReference type="EMBL" id="NEW31281.1"/>
    </source>
</evidence>
<reference evidence="1 2" key="1">
    <citation type="submission" date="2020-01" db="EMBL/GenBank/DDBJ databases">
        <title>Genetics and antimicrobial susceptibilities of Nocardia species isolated from the soil; a comparison with species isolated from humans.</title>
        <authorList>
            <person name="Carrasco G."/>
            <person name="Monzon S."/>
            <person name="Sansegundo M."/>
            <person name="Garcia E."/>
            <person name="Garrido N."/>
            <person name="Medina M.J."/>
            <person name="Villalon P."/>
            <person name="Ramirez-Arocha A.C."/>
            <person name="Jimenez P."/>
            <person name="Cuesta I."/>
            <person name="Valdezate S."/>
        </authorList>
    </citation>
    <scope>NUCLEOTIDE SEQUENCE [LARGE SCALE GENOMIC DNA]</scope>
    <source>
        <strain evidence="1 2">CNM20110626</strain>
    </source>
</reference>
<name>A0A6P1CF80_9NOCA</name>
<dbReference type="EMBL" id="JAAGVB010000002">
    <property type="protein sequence ID" value="NEW31281.1"/>
    <property type="molecule type" value="Genomic_DNA"/>
</dbReference>
<accession>A0A6P1CF80</accession>
<comment type="caution">
    <text evidence="1">The sequence shown here is derived from an EMBL/GenBank/DDBJ whole genome shotgun (WGS) entry which is preliminary data.</text>
</comment>
<gene>
    <name evidence="1" type="ORF">GV791_01730</name>
</gene>
<evidence type="ECO:0000313" key="2">
    <source>
        <dbReference type="Proteomes" id="UP000471166"/>
    </source>
</evidence>
<dbReference type="AlphaFoldDB" id="A0A6P1CF80"/>
<proteinExistence type="predicted"/>
<protein>
    <submittedName>
        <fullName evidence="1">Uncharacterized protein</fullName>
    </submittedName>
</protein>
<dbReference type="Proteomes" id="UP000471166">
    <property type="component" value="Unassembled WGS sequence"/>
</dbReference>